<gene>
    <name evidence="1" type="ORF">PRZ03_04370</name>
</gene>
<evidence type="ECO:0000313" key="1">
    <source>
        <dbReference type="EMBL" id="MDC8770796.1"/>
    </source>
</evidence>
<evidence type="ECO:0000313" key="2">
    <source>
        <dbReference type="Proteomes" id="UP001221189"/>
    </source>
</evidence>
<protein>
    <submittedName>
        <fullName evidence="1">DUF3305 domain-containing protein</fullName>
    </submittedName>
</protein>
<organism evidence="1 2">
    <name type="scientific">Roseateles albus</name>
    <dbReference type="NCBI Taxonomy" id="2987525"/>
    <lineage>
        <taxon>Bacteria</taxon>
        <taxon>Pseudomonadati</taxon>
        <taxon>Pseudomonadota</taxon>
        <taxon>Betaproteobacteria</taxon>
        <taxon>Burkholderiales</taxon>
        <taxon>Sphaerotilaceae</taxon>
        <taxon>Roseateles</taxon>
    </lineage>
</organism>
<accession>A0ABT5KA33</accession>
<proteinExistence type="predicted"/>
<dbReference type="InterPro" id="IPR021736">
    <property type="entry name" value="DUF3305"/>
</dbReference>
<dbReference type="Proteomes" id="UP001221189">
    <property type="component" value="Unassembled WGS sequence"/>
</dbReference>
<comment type="caution">
    <text evidence="1">The sequence shown here is derived from an EMBL/GenBank/DDBJ whole genome shotgun (WGS) entry which is preliminary data.</text>
</comment>
<keyword evidence="2" id="KW-1185">Reference proteome</keyword>
<sequence length="177" mass="20260">MNADEVVASSSTGPLVSPHRPSVRVAVVMDREANPNQWEAWRFSVADVVAHQDAFGTEPRVLRDDGKRQTRLFPCFDLELFADEAEGYFLNLNSGAPVWFVVWRLDDEDPSHAWAERVSLSYTEAGRWLDAQERVDNVPLPADLAAWLQAFTAEHYRPEVKKERRRPQSFLPPGERR</sequence>
<dbReference type="Pfam" id="PF11749">
    <property type="entry name" value="DUF3305"/>
    <property type="match status" value="1"/>
</dbReference>
<name>A0ABT5KA33_9BURK</name>
<dbReference type="RefSeq" id="WP_263531984.1">
    <property type="nucleotide sequence ID" value="NZ_JAQQXT010000002.1"/>
</dbReference>
<reference evidence="1 2" key="1">
    <citation type="submission" date="2022-10" db="EMBL/GenBank/DDBJ databases">
        <title>Paucibacter sp. hw1 Genome sequencing.</title>
        <authorList>
            <person name="Park S."/>
        </authorList>
    </citation>
    <scope>NUCLEOTIDE SEQUENCE [LARGE SCALE GENOMIC DNA]</scope>
    <source>
        <strain evidence="2">hw1</strain>
    </source>
</reference>
<dbReference type="EMBL" id="JAQQXT010000002">
    <property type="protein sequence ID" value="MDC8770796.1"/>
    <property type="molecule type" value="Genomic_DNA"/>
</dbReference>